<organism evidence="1">
    <name type="scientific">Arundo donax</name>
    <name type="common">Giant reed</name>
    <name type="synonym">Donax arundinaceus</name>
    <dbReference type="NCBI Taxonomy" id="35708"/>
    <lineage>
        <taxon>Eukaryota</taxon>
        <taxon>Viridiplantae</taxon>
        <taxon>Streptophyta</taxon>
        <taxon>Embryophyta</taxon>
        <taxon>Tracheophyta</taxon>
        <taxon>Spermatophyta</taxon>
        <taxon>Magnoliopsida</taxon>
        <taxon>Liliopsida</taxon>
        <taxon>Poales</taxon>
        <taxon>Poaceae</taxon>
        <taxon>PACMAD clade</taxon>
        <taxon>Arundinoideae</taxon>
        <taxon>Arundineae</taxon>
        <taxon>Arundo</taxon>
    </lineage>
</organism>
<protein>
    <submittedName>
        <fullName evidence="1">DAPF</fullName>
    </submittedName>
</protein>
<dbReference type="AlphaFoldDB" id="A0A0A9GM34"/>
<dbReference type="EMBL" id="GBRH01176158">
    <property type="protein sequence ID" value="JAE21738.1"/>
    <property type="molecule type" value="Transcribed_RNA"/>
</dbReference>
<reference evidence="1" key="2">
    <citation type="journal article" date="2015" name="Data Brief">
        <title>Shoot transcriptome of the giant reed, Arundo donax.</title>
        <authorList>
            <person name="Barrero R.A."/>
            <person name="Guerrero F.D."/>
            <person name="Moolhuijzen P."/>
            <person name="Goolsby J.A."/>
            <person name="Tidwell J."/>
            <person name="Bellgard S.E."/>
            <person name="Bellgard M.I."/>
        </authorList>
    </citation>
    <scope>NUCLEOTIDE SEQUENCE</scope>
    <source>
        <tissue evidence="1">Shoot tissue taken approximately 20 cm above the soil surface</tissue>
    </source>
</reference>
<accession>A0A0A9GM34</accession>
<proteinExistence type="predicted"/>
<name>A0A0A9GM34_ARUDO</name>
<reference evidence="1" key="1">
    <citation type="submission" date="2014-09" db="EMBL/GenBank/DDBJ databases">
        <authorList>
            <person name="Magalhaes I.L.F."/>
            <person name="Oliveira U."/>
            <person name="Santos F.R."/>
            <person name="Vidigal T.H.D.A."/>
            <person name="Brescovit A.D."/>
            <person name="Santos A.J."/>
        </authorList>
    </citation>
    <scope>NUCLEOTIDE SEQUENCE</scope>
    <source>
        <tissue evidence="1">Shoot tissue taken approximately 20 cm above the soil surface</tissue>
    </source>
</reference>
<sequence>MNLEAICSLQIFKLGYKPSKATDSITTHLRLAAI</sequence>
<evidence type="ECO:0000313" key="1">
    <source>
        <dbReference type="EMBL" id="JAE21738.1"/>
    </source>
</evidence>